<evidence type="ECO:0000313" key="11">
    <source>
        <dbReference type="EMBL" id="CCC67086.1"/>
    </source>
</evidence>
<comment type="subunit">
    <text evidence="8">Component of the spliceosome. Present in the activated B complex, the catalytically activated B* complex which catalyzes the branching, the catalytic step 1 C complex catalyzing the exon ligation, and the postcatalytic P complex containing the ligated exons (mRNA) and the excised lariat intron.</text>
</comment>
<dbReference type="GO" id="GO:0000974">
    <property type="term" value="C:Prp19 complex"/>
    <property type="evidence" value="ECO:0007669"/>
    <property type="project" value="EnsemblFungi"/>
</dbReference>
<dbReference type="KEGG" id="ncs:NCAS_0A05280"/>
<sequence length="278" mass="31918">MSERKTLNKYYPPDYNPLEAEKMAKKMSKRLKTMNKSNATIRLMTPFSMKCLKCTEYIPKSRKFNGKKDVLNERYLNSIKIYRLSIRCPRCGNTITFRTDPKNADYIMESGGVKNFMGASKEESNANNADGFETIDEAVDRLVSEEAQSKEVKESDKMEELEKKLMKIQKQQEDGEQLENLRKQNLEKAKRAEKLGVDAYHSEGGNDSEEENKKLDKLVEDAIEGYKRNGQQKSPTPSQSEELTSIAQSSLKAQPITLKRKNLNRKNALGIMVKKRKK</sequence>
<dbReference type="AlphaFoldDB" id="G0V6J3"/>
<evidence type="ECO:0000256" key="2">
    <source>
        <dbReference type="ARBA" id="ARBA00022664"/>
    </source>
</evidence>
<feature type="coiled-coil region" evidence="9">
    <location>
        <begin position="144"/>
        <end position="188"/>
    </location>
</feature>
<dbReference type="eggNOG" id="KOG2989">
    <property type="taxonomic scope" value="Eukaryota"/>
</dbReference>
<dbReference type="GO" id="GO:0071007">
    <property type="term" value="C:U2-type catalytic step 2 spliceosome"/>
    <property type="evidence" value="ECO:0007669"/>
    <property type="project" value="UniProtKB-UniRule"/>
</dbReference>
<comment type="subcellular location">
    <subcellularLocation>
        <location evidence="1 8">Nucleus</location>
    </subcellularLocation>
</comment>
<keyword evidence="9" id="KW-0175">Coiled coil</keyword>
<dbReference type="PANTHER" id="PTHR12111:SF1">
    <property type="entry name" value="SPLICING FACTOR YJU2"/>
    <property type="match status" value="1"/>
</dbReference>
<feature type="region of interest" description="Disordered" evidence="10">
    <location>
        <begin position="192"/>
        <end position="247"/>
    </location>
</feature>
<dbReference type="GO" id="GO:0000349">
    <property type="term" value="P:generation of catalytic spliceosome for first transesterification step"/>
    <property type="evidence" value="ECO:0007669"/>
    <property type="project" value="UniProtKB-UniRule"/>
</dbReference>
<dbReference type="InterPro" id="IPR007590">
    <property type="entry name" value="Saf4/Yju2"/>
</dbReference>
<evidence type="ECO:0000256" key="9">
    <source>
        <dbReference type="SAM" id="Coils"/>
    </source>
</evidence>
<evidence type="ECO:0000256" key="10">
    <source>
        <dbReference type="SAM" id="MobiDB-lite"/>
    </source>
</evidence>
<keyword evidence="7 8" id="KW-0539">Nucleus</keyword>
<dbReference type="InterPro" id="IPR043701">
    <property type="entry name" value="Yju2"/>
</dbReference>
<evidence type="ECO:0000256" key="3">
    <source>
        <dbReference type="ARBA" id="ARBA00022723"/>
    </source>
</evidence>
<dbReference type="FunCoup" id="G0V6J3">
    <property type="interactions" value="772"/>
</dbReference>
<evidence type="ECO:0000256" key="1">
    <source>
        <dbReference type="ARBA" id="ARBA00004123"/>
    </source>
</evidence>
<gene>
    <name evidence="11" type="primary">NCAS0A05280</name>
    <name evidence="8" type="synonym">YJU2</name>
    <name evidence="11" type="ordered locus">NCAS_0A05280</name>
</gene>
<evidence type="ECO:0000256" key="6">
    <source>
        <dbReference type="ARBA" id="ARBA00023187"/>
    </source>
</evidence>
<organism evidence="11 12">
    <name type="scientific">Naumovozyma castellii</name>
    <name type="common">Yeast</name>
    <name type="synonym">Saccharomyces castellii</name>
    <dbReference type="NCBI Taxonomy" id="27288"/>
    <lineage>
        <taxon>Eukaryota</taxon>
        <taxon>Fungi</taxon>
        <taxon>Dikarya</taxon>
        <taxon>Ascomycota</taxon>
        <taxon>Saccharomycotina</taxon>
        <taxon>Saccharomycetes</taxon>
        <taxon>Saccharomycetales</taxon>
        <taxon>Saccharomycetaceae</taxon>
        <taxon>Naumovozyma</taxon>
    </lineage>
</organism>
<name>G0V6J3_NAUCA</name>
<dbReference type="EMBL" id="HE576752">
    <property type="protein sequence ID" value="CCC67086.1"/>
    <property type="molecule type" value="Genomic_DNA"/>
</dbReference>
<dbReference type="GO" id="GO:0046872">
    <property type="term" value="F:metal ion binding"/>
    <property type="evidence" value="ECO:0007669"/>
    <property type="project" value="UniProtKB-KW"/>
</dbReference>
<dbReference type="GO" id="GO:0030620">
    <property type="term" value="F:U2 snRNA binding"/>
    <property type="evidence" value="ECO:0007669"/>
    <property type="project" value="EnsemblFungi"/>
</dbReference>
<dbReference type="RefSeq" id="XP_003673472.1">
    <property type="nucleotide sequence ID" value="XM_003673424.1"/>
</dbReference>
<dbReference type="OMA" id="NNDYQCE"/>
<feature type="binding site" evidence="8">
    <location>
        <position position="54"/>
    </location>
    <ligand>
        <name>Zn(2+)</name>
        <dbReference type="ChEBI" id="CHEBI:29105"/>
    </ligand>
</feature>
<keyword evidence="5 8" id="KW-0862">Zinc</keyword>
<feature type="compositionally biased region" description="Polar residues" evidence="10">
    <location>
        <begin position="229"/>
        <end position="247"/>
    </location>
</feature>
<dbReference type="OrthoDB" id="674963at2759"/>
<keyword evidence="12" id="KW-1185">Reference proteome</keyword>
<dbReference type="STRING" id="1064592.G0V6J3"/>
<comment type="similarity">
    <text evidence="8">Belongs to the CWC16 family. YJU2 subfamily.</text>
</comment>
<keyword evidence="2" id="KW-0507">mRNA processing</keyword>
<evidence type="ECO:0000256" key="7">
    <source>
        <dbReference type="ARBA" id="ARBA00023242"/>
    </source>
</evidence>
<feature type="binding site" evidence="8">
    <location>
        <position position="88"/>
    </location>
    <ligand>
        <name>Zn(2+)</name>
        <dbReference type="ChEBI" id="CHEBI:29105"/>
    </ligand>
</feature>
<keyword evidence="3 8" id="KW-0479">Metal-binding</keyword>
<dbReference type="PANTHER" id="PTHR12111">
    <property type="entry name" value="SPLICING FACTOR YJU2"/>
    <property type="match status" value="1"/>
</dbReference>
<dbReference type="GeneID" id="96900570"/>
<proteinExistence type="inferred from homology"/>
<evidence type="ECO:0000313" key="12">
    <source>
        <dbReference type="Proteomes" id="UP000001640"/>
    </source>
</evidence>
<dbReference type="InParanoid" id="G0V6J3"/>
<dbReference type="GO" id="GO:0071006">
    <property type="term" value="C:U2-type catalytic step 1 spliceosome"/>
    <property type="evidence" value="ECO:0007669"/>
    <property type="project" value="UniProtKB-UniRule"/>
</dbReference>
<protein>
    <recommendedName>
        <fullName evidence="8">Splicing factor YJU2</fullName>
    </recommendedName>
</protein>
<dbReference type="GO" id="GO:0000350">
    <property type="term" value="P:generation of catalytic spliceosome for second transesterification step"/>
    <property type="evidence" value="ECO:0007669"/>
    <property type="project" value="UniProtKB-UniRule"/>
</dbReference>
<dbReference type="Proteomes" id="UP000001640">
    <property type="component" value="Chromosome 1"/>
</dbReference>
<reference evidence="11 12" key="1">
    <citation type="journal article" date="2011" name="Proc. Natl. Acad. Sci. U.S.A.">
        <title>Evolutionary erosion of yeast sex chromosomes by mating-type switching accidents.</title>
        <authorList>
            <person name="Gordon J.L."/>
            <person name="Armisen D."/>
            <person name="Proux-Wera E."/>
            <person name="Oheigeartaigh S.S."/>
            <person name="Byrne K.P."/>
            <person name="Wolfe K.H."/>
        </authorList>
    </citation>
    <scope>NUCLEOTIDE SEQUENCE [LARGE SCALE GENOMIC DNA]</scope>
    <source>
        <strain evidence="12">ATCC 76901 / BCRC 22586 / CBS 4309 / NBRC 1992 / NRRL Y-12630</strain>
    </source>
</reference>
<dbReference type="HOGENOM" id="CLU_053603_2_1_1"/>
<comment type="function">
    <text evidence="8">Part of the spliceosome which catalyzes two sequential transesterification reactions, first the excision of the non-coding intron from pre-mRNA and then the ligation of the coding exons to form the mature mRNA. Plays a role (via N-terminus) in stabilizing the structure of the spliceosome catalytic core and docking of the branch helix into the active site, producing 5'-exon and lariat intron-3'-intermediates. Further stabilizes spliceosome conformation for 3'-splice site docking (via C-terminus) promoting exon ligation.</text>
</comment>
<dbReference type="GO" id="GO:0000384">
    <property type="term" value="F:first spliceosomal transesterification activity"/>
    <property type="evidence" value="ECO:0007669"/>
    <property type="project" value="EnsemblFungi"/>
</dbReference>
<evidence type="ECO:0000256" key="5">
    <source>
        <dbReference type="ARBA" id="ARBA00022833"/>
    </source>
</evidence>
<keyword evidence="6" id="KW-0508">mRNA splicing</keyword>
<feature type="compositionally biased region" description="Basic and acidic residues" evidence="10">
    <location>
        <begin position="211"/>
        <end position="227"/>
    </location>
</feature>
<evidence type="ECO:0000256" key="8">
    <source>
        <dbReference type="HAMAP-Rule" id="MF_03226"/>
    </source>
</evidence>
<accession>G0V6J3</accession>
<dbReference type="Pfam" id="PF04502">
    <property type="entry name" value="Saf4_Yju2"/>
    <property type="match status" value="1"/>
</dbReference>
<dbReference type="HAMAP" id="MF_03226">
    <property type="entry name" value="YJU2"/>
    <property type="match status" value="1"/>
</dbReference>
<reference key="2">
    <citation type="submission" date="2011-08" db="EMBL/GenBank/DDBJ databases">
        <title>Genome sequence of Naumovozyma castellii.</title>
        <authorList>
            <person name="Gordon J.L."/>
            <person name="Armisen D."/>
            <person name="Proux-Wera E."/>
            <person name="OhEigeartaigh S.S."/>
            <person name="Byrne K.P."/>
            <person name="Wolfe K.H."/>
        </authorList>
    </citation>
    <scope>NUCLEOTIDE SEQUENCE</scope>
    <source>
        <strain>Type strain:CBS 4309</strain>
    </source>
</reference>
<keyword evidence="4 8" id="KW-0747">Spliceosome</keyword>
<evidence type="ECO:0000256" key="4">
    <source>
        <dbReference type="ARBA" id="ARBA00022728"/>
    </source>
</evidence>
<feature type="binding site" evidence="8">
    <location>
        <position position="91"/>
    </location>
    <ligand>
        <name>Zn(2+)</name>
        <dbReference type="ChEBI" id="CHEBI:29105"/>
    </ligand>
</feature>
<feature type="binding site" evidence="8">
    <location>
        <position position="51"/>
    </location>
    <ligand>
        <name>Zn(2+)</name>
        <dbReference type="ChEBI" id="CHEBI:29105"/>
    </ligand>
</feature>